<accession>A0ABY4WE19</accession>
<sequence length="153" mass="18186">MTTINDVANYFLTKVDRDSGDNITHLKLQKICYYAQAWHLAIEDEPLFEAHFEAWAHGPVNPGLWYEYRGYGWDPIPYPEDFEIKSIPKPIREFLDEIWDVYGKYSARYLENLTHQEDPWLEARGDLPEGRSCNTPIDENTMRNYYKDMIEDE</sequence>
<name>A0ABY4WE19_9BACL</name>
<feature type="domain" description="Antitoxin SocA-like Panacea" evidence="1">
    <location>
        <begin position="28"/>
        <end position="120"/>
    </location>
</feature>
<dbReference type="InterPro" id="IPR025272">
    <property type="entry name" value="SocA_Panacea"/>
</dbReference>
<dbReference type="Proteomes" id="UP001056500">
    <property type="component" value="Chromosome"/>
</dbReference>
<evidence type="ECO:0000313" key="3">
    <source>
        <dbReference type="Proteomes" id="UP001056500"/>
    </source>
</evidence>
<dbReference type="RefSeq" id="WP_251872243.1">
    <property type="nucleotide sequence ID" value="NZ_CP098755.1"/>
</dbReference>
<organism evidence="2 3">
    <name type="scientific">Brevibacillus ruminantium</name>
    <dbReference type="NCBI Taxonomy" id="2950604"/>
    <lineage>
        <taxon>Bacteria</taxon>
        <taxon>Bacillati</taxon>
        <taxon>Bacillota</taxon>
        <taxon>Bacilli</taxon>
        <taxon>Bacillales</taxon>
        <taxon>Paenibacillaceae</taxon>
        <taxon>Brevibacillus</taxon>
    </lineage>
</organism>
<evidence type="ECO:0000313" key="2">
    <source>
        <dbReference type="EMBL" id="USG65139.1"/>
    </source>
</evidence>
<dbReference type="EMBL" id="CP098755">
    <property type="protein sequence ID" value="USG65139.1"/>
    <property type="molecule type" value="Genomic_DNA"/>
</dbReference>
<protein>
    <submittedName>
        <fullName evidence="2">DUF4065 domain-containing protein</fullName>
    </submittedName>
</protein>
<reference evidence="2" key="1">
    <citation type="submission" date="2022-06" db="EMBL/GenBank/DDBJ databases">
        <title>Genome sequencing of Brevibacillus sp. BB3-R1.</title>
        <authorList>
            <person name="Heo J."/>
            <person name="Lee D."/>
            <person name="Won M."/>
            <person name="Han B.-H."/>
            <person name="Hong S.-B."/>
            <person name="Kwon S.-W."/>
        </authorList>
    </citation>
    <scope>NUCLEOTIDE SEQUENCE</scope>
    <source>
        <strain evidence="2">BB3-R1</strain>
    </source>
</reference>
<proteinExistence type="predicted"/>
<gene>
    <name evidence="2" type="ORF">NDK47_23950</name>
</gene>
<evidence type="ECO:0000259" key="1">
    <source>
        <dbReference type="Pfam" id="PF13274"/>
    </source>
</evidence>
<keyword evidence="3" id="KW-1185">Reference proteome</keyword>
<dbReference type="Pfam" id="PF13274">
    <property type="entry name" value="SocA_Panacea"/>
    <property type="match status" value="1"/>
</dbReference>